<name>A0ABU5ZM54_9BACL</name>
<comment type="caution">
    <text evidence="4">The sequence shown here is derived from an EMBL/GenBank/DDBJ whole genome shotgun (WGS) entry which is preliminary data.</text>
</comment>
<evidence type="ECO:0000256" key="3">
    <source>
        <dbReference type="ARBA" id="ARBA00022729"/>
    </source>
</evidence>
<protein>
    <submittedName>
        <fullName evidence="4">Molybdate ABC transporter substrate-binding protein</fullName>
    </submittedName>
</protein>
<evidence type="ECO:0000256" key="2">
    <source>
        <dbReference type="ARBA" id="ARBA00022723"/>
    </source>
</evidence>
<sequence>MSPFSKNPSKSLFLILALTLLSVLWGCSGKSVETVPNGSDAKVDLTISAAASLTDSLQEIKSIYEKNNKSVQLNLNLGGSGALQQQIEQGAPADIFISASAKNMKLLVDGHLIDQDQQQVLLHNELVLVTPKTGSVSVTRLADLQKPEFTHISIGEPGVPAGDYTREALAFYKIGNDLQAKLVPCKDVRQVLTYVESGNAEAGFVYKTDALTTDQVKIALTVDPQSYKAIEYPVGIVKATRHPKEAADFYHFLQGAEARAVFQKYGFSLPK</sequence>
<proteinExistence type="inferred from homology"/>
<dbReference type="Gene3D" id="3.40.190.10">
    <property type="entry name" value="Periplasmic binding protein-like II"/>
    <property type="match status" value="2"/>
</dbReference>
<dbReference type="PIRSF" id="PIRSF004846">
    <property type="entry name" value="ModA"/>
    <property type="match status" value="1"/>
</dbReference>
<dbReference type="PANTHER" id="PTHR30632">
    <property type="entry name" value="MOLYBDATE-BINDING PERIPLASMIC PROTEIN"/>
    <property type="match status" value="1"/>
</dbReference>
<evidence type="ECO:0000256" key="1">
    <source>
        <dbReference type="ARBA" id="ARBA00009175"/>
    </source>
</evidence>
<dbReference type="InterPro" id="IPR005950">
    <property type="entry name" value="ModA"/>
</dbReference>
<dbReference type="InterPro" id="IPR050682">
    <property type="entry name" value="ModA/WtpA"/>
</dbReference>
<dbReference type="SUPFAM" id="SSF53850">
    <property type="entry name" value="Periplasmic binding protein-like II"/>
    <property type="match status" value="1"/>
</dbReference>
<dbReference type="PANTHER" id="PTHR30632:SF0">
    <property type="entry name" value="SULFATE-BINDING PROTEIN"/>
    <property type="match status" value="1"/>
</dbReference>
<keyword evidence="2" id="KW-0479">Metal-binding</keyword>
<reference evidence="4" key="1">
    <citation type="submission" date="2023-12" db="EMBL/GenBank/DDBJ databases">
        <title>Fervidustalea candida gen. nov., sp. nov., a novel member of the family Paenibacillaceae isolated from a geothermal area.</title>
        <authorList>
            <person name="Li W.-J."/>
            <person name="Jiao J.-Y."/>
            <person name="Chen Y."/>
        </authorList>
    </citation>
    <scope>NUCLEOTIDE SEQUENCE</scope>
    <source>
        <strain evidence="4">SYSU GA230002</strain>
    </source>
</reference>
<dbReference type="Pfam" id="PF13531">
    <property type="entry name" value="SBP_bac_11"/>
    <property type="match status" value="1"/>
</dbReference>
<accession>A0ABU5ZM54</accession>
<comment type="similarity">
    <text evidence="1">Belongs to the bacterial solute-binding protein ModA family.</text>
</comment>
<keyword evidence="5" id="KW-1185">Reference proteome</keyword>
<evidence type="ECO:0000313" key="4">
    <source>
        <dbReference type="EMBL" id="MEB3103601.1"/>
    </source>
</evidence>
<keyword evidence="3" id="KW-0732">Signal</keyword>
<dbReference type="RefSeq" id="WP_371755730.1">
    <property type="nucleotide sequence ID" value="NZ_JAYJLD010000041.1"/>
</dbReference>
<dbReference type="Proteomes" id="UP001310386">
    <property type="component" value="Unassembled WGS sequence"/>
</dbReference>
<evidence type="ECO:0000313" key="5">
    <source>
        <dbReference type="Proteomes" id="UP001310386"/>
    </source>
</evidence>
<organism evidence="4 5">
    <name type="scientific">Ferviditalea candida</name>
    <dbReference type="NCBI Taxonomy" id="3108399"/>
    <lineage>
        <taxon>Bacteria</taxon>
        <taxon>Bacillati</taxon>
        <taxon>Bacillota</taxon>
        <taxon>Bacilli</taxon>
        <taxon>Bacillales</taxon>
        <taxon>Paenibacillaceae</taxon>
        <taxon>Ferviditalea</taxon>
    </lineage>
</organism>
<dbReference type="NCBIfam" id="TIGR01256">
    <property type="entry name" value="modA"/>
    <property type="match status" value="1"/>
</dbReference>
<gene>
    <name evidence="4" type="primary">modA</name>
    <name evidence="4" type="ORF">VF724_18350</name>
</gene>
<dbReference type="EMBL" id="JAYJLD010000041">
    <property type="protein sequence ID" value="MEB3103601.1"/>
    <property type="molecule type" value="Genomic_DNA"/>
</dbReference>